<reference evidence="1" key="1">
    <citation type="submission" date="2021-01" db="EMBL/GenBank/DDBJ databases">
        <authorList>
            <consortium name="Genoscope - CEA"/>
            <person name="William W."/>
        </authorList>
    </citation>
    <scope>NUCLEOTIDE SEQUENCE</scope>
</reference>
<dbReference type="AlphaFoldDB" id="A0A8S1Y0N6"/>
<organism evidence="1 2">
    <name type="scientific">Paramecium octaurelia</name>
    <dbReference type="NCBI Taxonomy" id="43137"/>
    <lineage>
        <taxon>Eukaryota</taxon>
        <taxon>Sar</taxon>
        <taxon>Alveolata</taxon>
        <taxon>Ciliophora</taxon>
        <taxon>Intramacronucleata</taxon>
        <taxon>Oligohymenophorea</taxon>
        <taxon>Peniculida</taxon>
        <taxon>Parameciidae</taxon>
        <taxon>Paramecium</taxon>
    </lineage>
</organism>
<keyword evidence="2" id="KW-1185">Reference proteome</keyword>
<evidence type="ECO:0000313" key="1">
    <source>
        <dbReference type="EMBL" id="CAD8207290.1"/>
    </source>
</evidence>
<protein>
    <submittedName>
        <fullName evidence="1">Uncharacterized protein</fullName>
    </submittedName>
</protein>
<gene>
    <name evidence="1" type="ORF">POCTA_138.1.T1400152</name>
</gene>
<dbReference type="EMBL" id="CAJJDP010000141">
    <property type="protein sequence ID" value="CAD8207290.1"/>
    <property type="molecule type" value="Genomic_DNA"/>
</dbReference>
<comment type="caution">
    <text evidence="1">The sequence shown here is derived from an EMBL/GenBank/DDBJ whole genome shotgun (WGS) entry which is preliminary data.</text>
</comment>
<dbReference type="OMA" id="HYTIHTE"/>
<sequence length="246" mass="29799">MQCQDILHYRFHKGKNLNLNFKNIFINTFQQTLRNLGNFMTSHKLLNQMFHICSSFYSLNYKLQFNILNQSINMVTRNQIILQFLLSDTNHPQDSIQCSQNMMSCLVLHILCINCQWKDHILMKCMMQLAHWNISRNYHYTIHTENIQSNLQFSHTQNTHYLESKSNLHFHNKLLPNKVHRNQLDIVISNKIVRIKSYININIVFQMFSKCLNIDFFGYELCLTRKYKFLFHYYIFRDFASLRFYE</sequence>
<dbReference type="Proteomes" id="UP000683925">
    <property type="component" value="Unassembled WGS sequence"/>
</dbReference>
<proteinExistence type="predicted"/>
<accession>A0A8S1Y0N6</accession>
<name>A0A8S1Y0N6_PAROT</name>
<evidence type="ECO:0000313" key="2">
    <source>
        <dbReference type="Proteomes" id="UP000683925"/>
    </source>
</evidence>